<accession>A0A1R4HNZ4</accession>
<dbReference type="Proteomes" id="UP000196331">
    <property type="component" value="Unassembled WGS sequence"/>
</dbReference>
<name>A0A1R4HNZ4_9GAMM</name>
<reference evidence="1 2" key="1">
    <citation type="submission" date="2017-02" db="EMBL/GenBank/DDBJ databases">
        <authorList>
            <person name="Dridi B."/>
        </authorList>
    </citation>
    <scope>NUCLEOTIDE SEQUENCE [LARGE SCALE GENOMIC DNA]</scope>
    <source>
        <strain evidence="1 2">JB380</strain>
    </source>
</reference>
<organism evidence="1 2">
    <name type="scientific">Halomonas citrativorans</name>
    <dbReference type="NCBI Taxonomy" id="2742612"/>
    <lineage>
        <taxon>Bacteria</taxon>
        <taxon>Pseudomonadati</taxon>
        <taxon>Pseudomonadota</taxon>
        <taxon>Gammaproteobacteria</taxon>
        <taxon>Oceanospirillales</taxon>
        <taxon>Halomonadaceae</taxon>
        <taxon>Halomonas</taxon>
    </lineage>
</organism>
<dbReference type="EMBL" id="FUKM01000002">
    <property type="protein sequence ID" value="SJN08913.1"/>
    <property type="molecule type" value="Genomic_DNA"/>
</dbReference>
<evidence type="ECO:0000313" key="1">
    <source>
        <dbReference type="EMBL" id="SJN08913.1"/>
    </source>
</evidence>
<evidence type="ECO:0000313" key="2">
    <source>
        <dbReference type="Proteomes" id="UP000196331"/>
    </source>
</evidence>
<dbReference type="RefSeq" id="WP_087105342.1">
    <property type="nucleotide sequence ID" value="NZ_FUKM01000002.1"/>
</dbReference>
<proteinExistence type="predicted"/>
<protein>
    <recommendedName>
        <fullName evidence="3">Integrase</fullName>
    </recommendedName>
</protein>
<sequence length="653" mass="74286">MINVERKNPDALKKLVERPTDIFTVRELDVELLRPERLRIKLADDIRLTPLDFGALCYERRERLFCNTRERNKIIGRSDHVDLSSLRTERRTVIAGLVDLFLVNGSRENTIKALHVQVSAVFDWCDLSGHSDFLTSKEAARVAYILFIDSLFAAIHAGKYKPYTLLPRQHAMWRLLELRFGKADEIAITSGITPLRAASSSVQAPKKEAVVQYFDVVKTLALSLSDNLLNEKPFPFLLEFMNYSTYRFPVHQRGVKTPYTSNEAKTYNFIEGRVATFPEYMENYQGKKFEALRTLNKAQVFLNESNSNSRCGARIECGATAMKAWACVFFVLTGANEDVFRNLEYDSALEVVKSPFKKSLSSIKFRANGKNIRLPIGREQGLFLLKKYLSFRAWMLNGQECKWLFLYVVGANYSPKRDFKKMPTGLQSRFCSKTLSGIYLPPGFKNITTGLSRKYKSAILHELQTSPSIVAGVMGHKPSTNLSHYAEPYPGQAERELGKYWASIRKAADKIKIQEIGNESSDQKTTSGHCNLFGSPEPVVEYPPINPNCEKQSGCLFCEHYVCHADEEDLHKLLSYKYVIGEIIEQAEDVKHADDLLSGLMDRIDEVVNAIAESSNLNLDLVHTMKKRVFSLGILTPFWEKRMQRYEAVGIIL</sequence>
<gene>
    <name evidence="1" type="ORF">CZ787_00325</name>
</gene>
<dbReference type="AlphaFoldDB" id="A0A1R4HNZ4"/>
<comment type="caution">
    <text evidence="1">The sequence shown here is derived from an EMBL/GenBank/DDBJ whole genome shotgun (WGS) entry which is preliminary data.</text>
</comment>
<evidence type="ECO:0008006" key="3">
    <source>
        <dbReference type="Google" id="ProtNLM"/>
    </source>
</evidence>
<dbReference type="OrthoDB" id="5366218at2"/>